<evidence type="ECO:0000256" key="1">
    <source>
        <dbReference type="ARBA" id="ARBA00022448"/>
    </source>
</evidence>
<dbReference type="SMART" id="SM00382">
    <property type="entry name" value="AAA"/>
    <property type="match status" value="1"/>
</dbReference>
<keyword evidence="1" id="KW-0813">Transport</keyword>
<dbReference type="PROSITE" id="PS50893">
    <property type="entry name" value="ABC_TRANSPORTER_2"/>
    <property type="match status" value="1"/>
</dbReference>
<dbReference type="CDD" id="cd03230">
    <property type="entry name" value="ABC_DR_subfamily_A"/>
    <property type="match status" value="1"/>
</dbReference>
<comment type="caution">
    <text evidence="5">The sequence shown here is derived from an EMBL/GenBank/DDBJ whole genome shotgun (WGS) entry which is preliminary data.</text>
</comment>
<name>A0A538UC46_UNCEI</name>
<dbReference type="AlphaFoldDB" id="A0A538UC46"/>
<reference evidence="5 6" key="1">
    <citation type="journal article" date="2019" name="Nat. Microbiol.">
        <title>Mediterranean grassland soil C-N compound turnover is dependent on rainfall and depth, and is mediated by genomically divergent microorganisms.</title>
        <authorList>
            <person name="Diamond S."/>
            <person name="Andeer P.F."/>
            <person name="Li Z."/>
            <person name="Crits-Christoph A."/>
            <person name="Burstein D."/>
            <person name="Anantharaman K."/>
            <person name="Lane K.R."/>
            <person name="Thomas B.C."/>
            <person name="Pan C."/>
            <person name="Northen T.R."/>
            <person name="Banfield J.F."/>
        </authorList>
    </citation>
    <scope>NUCLEOTIDE SEQUENCE [LARGE SCALE GENOMIC DNA]</scope>
    <source>
        <strain evidence="5">WS_11</strain>
    </source>
</reference>
<evidence type="ECO:0000313" key="6">
    <source>
        <dbReference type="Proteomes" id="UP000319771"/>
    </source>
</evidence>
<proteinExistence type="predicted"/>
<accession>A0A538UC46</accession>
<dbReference type="InterPro" id="IPR003439">
    <property type="entry name" value="ABC_transporter-like_ATP-bd"/>
</dbReference>
<dbReference type="Pfam" id="PF00005">
    <property type="entry name" value="ABC_tran"/>
    <property type="match status" value="1"/>
</dbReference>
<dbReference type="PANTHER" id="PTHR42939">
    <property type="entry name" value="ABC TRANSPORTER ATP-BINDING PROTEIN ALBC-RELATED"/>
    <property type="match status" value="1"/>
</dbReference>
<evidence type="ECO:0000259" key="4">
    <source>
        <dbReference type="PROSITE" id="PS50893"/>
    </source>
</evidence>
<evidence type="ECO:0000256" key="3">
    <source>
        <dbReference type="ARBA" id="ARBA00022840"/>
    </source>
</evidence>
<keyword evidence="2" id="KW-0547">Nucleotide-binding</keyword>
<organism evidence="5 6">
    <name type="scientific">Eiseniibacteriota bacterium</name>
    <dbReference type="NCBI Taxonomy" id="2212470"/>
    <lineage>
        <taxon>Bacteria</taxon>
        <taxon>Candidatus Eiseniibacteriota</taxon>
    </lineage>
</organism>
<dbReference type="EMBL" id="VBPB01000067">
    <property type="protein sequence ID" value="TMQ73488.1"/>
    <property type="molecule type" value="Genomic_DNA"/>
</dbReference>
<dbReference type="InterPro" id="IPR003593">
    <property type="entry name" value="AAA+_ATPase"/>
</dbReference>
<evidence type="ECO:0000313" key="5">
    <source>
        <dbReference type="EMBL" id="TMQ73488.1"/>
    </source>
</evidence>
<keyword evidence="3 5" id="KW-0067">ATP-binding</keyword>
<dbReference type="Gene3D" id="3.40.50.300">
    <property type="entry name" value="P-loop containing nucleotide triphosphate hydrolases"/>
    <property type="match status" value="1"/>
</dbReference>
<dbReference type="PANTHER" id="PTHR42939:SF1">
    <property type="entry name" value="ABC TRANSPORTER ATP-BINDING PROTEIN ALBC-RELATED"/>
    <property type="match status" value="1"/>
</dbReference>
<feature type="domain" description="ABC transporter" evidence="4">
    <location>
        <begin position="2"/>
        <end position="234"/>
    </location>
</feature>
<gene>
    <name evidence="5" type="ORF">E6K81_04435</name>
</gene>
<dbReference type="GO" id="GO:0016887">
    <property type="term" value="F:ATP hydrolysis activity"/>
    <property type="evidence" value="ECO:0007669"/>
    <property type="project" value="InterPro"/>
</dbReference>
<sequence length="256" mass="27755">MIRLQQLSKSYGAQQAVRGLDLEIPTGQLVGLLGPNGAGKSTTIKMLTGMLLPTSGTAEVEGHDIVRDPLEVKRNVGYVPESGALFEALTAMEYLRFVAALYHIPEAEADQRIARFAAFFDLAPGDLGGKPLSAFSKGMRQKVVITSALLHHPKVVFFDEPLNGLDANAALSFKTLITSLARDGKTIVYCSHILDVVERVCERVVIIHEGRIVADGTTQQLREQAGEPTLEGVFNKLTATENLLARAEEFARALSQ</sequence>
<dbReference type="InterPro" id="IPR051782">
    <property type="entry name" value="ABC_Transporter_VariousFunc"/>
</dbReference>
<dbReference type="GO" id="GO:0005524">
    <property type="term" value="F:ATP binding"/>
    <property type="evidence" value="ECO:0007669"/>
    <property type="project" value="UniProtKB-KW"/>
</dbReference>
<dbReference type="SUPFAM" id="SSF52540">
    <property type="entry name" value="P-loop containing nucleoside triphosphate hydrolases"/>
    <property type="match status" value="1"/>
</dbReference>
<protein>
    <submittedName>
        <fullName evidence="5">ABC transporter ATP-binding protein</fullName>
    </submittedName>
</protein>
<evidence type="ECO:0000256" key="2">
    <source>
        <dbReference type="ARBA" id="ARBA00022741"/>
    </source>
</evidence>
<dbReference type="InterPro" id="IPR027417">
    <property type="entry name" value="P-loop_NTPase"/>
</dbReference>
<dbReference type="Proteomes" id="UP000319771">
    <property type="component" value="Unassembled WGS sequence"/>
</dbReference>